<evidence type="ECO:0000313" key="14">
    <source>
        <dbReference type="EMBL" id="PWY66098.1"/>
    </source>
</evidence>
<evidence type="ECO:0000256" key="7">
    <source>
        <dbReference type="ARBA" id="ARBA00022989"/>
    </source>
</evidence>
<keyword evidence="4 12" id="KW-0349">Heme</keyword>
<dbReference type="PANTHER" id="PTHR24305">
    <property type="entry name" value="CYTOCHROME P450"/>
    <property type="match status" value="1"/>
</dbReference>
<dbReference type="InterPro" id="IPR002401">
    <property type="entry name" value="Cyt_P450_E_grp-I"/>
</dbReference>
<dbReference type="InterPro" id="IPR050121">
    <property type="entry name" value="Cytochrome_P450_monoxygenase"/>
</dbReference>
<evidence type="ECO:0000256" key="12">
    <source>
        <dbReference type="PIRSR" id="PIRSR602401-1"/>
    </source>
</evidence>
<dbReference type="GO" id="GO:0004497">
    <property type="term" value="F:monooxygenase activity"/>
    <property type="evidence" value="ECO:0007669"/>
    <property type="project" value="UniProtKB-KW"/>
</dbReference>
<evidence type="ECO:0000256" key="6">
    <source>
        <dbReference type="ARBA" id="ARBA00022723"/>
    </source>
</evidence>
<dbReference type="VEuPathDB" id="FungiDB:BO70DRAFT_433199"/>
<evidence type="ECO:0000256" key="3">
    <source>
        <dbReference type="ARBA" id="ARBA00010617"/>
    </source>
</evidence>
<keyword evidence="6 12" id="KW-0479">Metal-binding</keyword>
<comment type="subcellular location">
    <subcellularLocation>
        <location evidence="2">Membrane</location>
    </subcellularLocation>
</comment>
<evidence type="ECO:0000256" key="10">
    <source>
        <dbReference type="ARBA" id="ARBA00023033"/>
    </source>
</evidence>
<dbReference type="Proteomes" id="UP000247233">
    <property type="component" value="Unassembled WGS sequence"/>
</dbReference>
<evidence type="ECO:0000256" key="4">
    <source>
        <dbReference type="ARBA" id="ARBA00022617"/>
    </source>
</evidence>
<dbReference type="AlphaFoldDB" id="A0A317UYS5"/>
<dbReference type="FunFam" id="1.10.630.10:FF:000063">
    <property type="entry name" value="Cytochrome P450 monooxygenase"/>
    <property type="match status" value="1"/>
</dbReference>
<dbReference type="PRINTS" id="PR00463">
    <property type="entry name" value="EP450I"/>
</dbReference>
<dbReference type="GO" id="GO:1902181">
    <property type="term" value="P:verruculogen biosynthetic process"/>
    <property type="evidence" value="ECO:0007669"/>
    <property type="project" value="UniProtKB-ARBA"/>
</dbReference>
<name>A0A317UYS5_9EURO</name>
<keyword evidence="8 13" id="KW-0560">Oxidoreductase</keyword>
<organism evidence="14 15">
    <name type="scientific">Aspergillus heteromorphus CBS 117.55</name>
    <dbReference type="NCBI Taxonomy" id="1448321"/>
    <lineage>
        <taxon>Eukaryota</taxon>
        <taxon>Fungi</taxon>
        <taxon>Dikarya</taxon>
        <taxon>Ascomycota</taxon>
        <taxon>Pezizomycotina</taxon>
        <taxon>Eurotiomycetes</taxon>
        <taxon>Eurotiomycetidae</taxon>
        <taxon>Eurotiales</taxon>
        <taxon>Aspergillaceae</taxon>
        <taxon>Aspergillus</taxon>
        <taxon>Aspergillus subgen. Circumdati</taxon>
    </lineage>
</organism>
<protein>
    <submittedName>
        <fullName evidence="14">Benzoate 4-monooxygenase cytochrome P450</fullName>
    </submittedName>
</protein>
<feature type="binding site" description="axial binding residue" evidence="12">
    <location>
        <position position="449"/>
    </location>
    <ligand>
        <name>heme</name>
        <dbReference type="ChEBI" id="CHEBI:30413"/>
    </ligand>
    <ligandPart>
        <name>Fe</name>
        <dbReference type="ChEBI" id="CHEBI:18248"/>
    </ligandPart>
</feature>
<dbReference type="PRINTS" id="PR00385">
    <property type="entry name" value="P450"/>
</dbReference>
<evidence type="ECO:0000256" key="5">
    <source>
        <dbReference type="ARBA" id="ARBA00022692"/>
    </source>
</evidence>
<comment type="cofactor">
    <cofactor evidence="1 12">
        <name>heme</name>
        <dbReference type="ChEBI" id="CHEBI:30413"/>
    </cofactor>
</comment>
<proteinExistence type="inferred from homology"/>
<dbReference type="InterPro" id="IPR017972">
    <property type="entry name" value="Cyt_P450_CS"/>
</dbReference>
<keyword evidence="11" id="KW-0472">Membrane</keyword>
<dbReference type="OrthoDB" id="1470350at2759"/>
<comment type="caution">
    <text evidence="14">The sequence shown here is derived from an EMBL/GenBank/DDBJ whole genome shotgun (WGS) entry which is preliminary data.</text>
</comment>
<dbReference type="PROSITE" id="PS00086">
    <property type="entry name" value="CYTOCHROME_P450"/>
    <property type="match status" value="1"/>
</dbReference>
<reference evidence="14 15" key="1">
    <citation type="submission" date="2016-12" db="EMBL/GenBank/DDBJ databases">
        <title>The genomes of Aspergillus section Nigri reveals drivers in fungal speciation.</title>
        <authorList>
            <consortium name="DOE Joint Genome Institute"/>
            <person name="Vesth T.C."/>
            <person name="Nybo J."/>
            <person name="Theobald S."/>
            <person name="Brandl J."/>
            <person name="Frisvad J.C."/>
            <person name="Nielsen K.F."/>
            <person name="Lyhne E.K."/>
            <person name="Kogle M.E."/>
            <person name="Kuo A."/>
            <person name="Riley R."/>
            <person name="Clum A."/>
            <person name="Nolan M."/>
            <person name="Lipzen A."/>
            <person name="Salamov A."/>
            <person name="Henrissat B."/>
            <person name="Wiebenga A."/>
            <person name="De Vries R.P."/>
            <person name="Grigoriev I.V."/>
            <person name="Mortensen U.H."/>
            <person name="Andersen M.R."/>
            <person name="Baker S.E."/>
        </authorList>
    </citation>
    <scope>NUCLEOTIDE SEQUENCE [LARGE SCALE GENOMIC DNA]</scope>
    <source>
        <strain evidence="14 15">CBS 117.55</strain>
    </source>
</reference>
<dbReference type="Gene3D" id="1.10.630.10">
    <property type="entry name" value="Cytochrome P450"/>
    <property type="match status" value="1"/>
</dbReference>
<evidence type="ECO:0000256" key="1">
    <source>
        <dbReference type="ARBA" id="ARBA00001971"/>
    </source>
</evidence>
<keyword evidence="7" id="KW-1133">Transmembrane helix</keyword>
<dbReference type="STRING" id="1448321.A0A317UYS5"/>
<comment type="similarity">
    <text evidence="3 13">Belongs to the cytochrome P450 family.</text>
</comment>
<dbReference type="Pfam" id="PF00067">
    <property type="entry name" value="p450"/>
    <property type="match status" value="1"/>
</dbReference>
<evidence type="ECO:0000256" key="9">
    <source>
        <dbReference type="ARBA" id="ARBA00023004"/>
    </source>
</evidence>
<keyword evidence="15" id="KW-1185">Reference proteome</keyword>
<dbReference type="GO" id="GO:0016020">
    <property type="term" value="C:membrane"/>
    <property type="evidence" value="ECO:0007669"/>
    <property type="project" value="UniProtKB-SubCell"/>
</dbReference>
<keyword evidence="9 12" id="KW-0408">Iron</keyword>
<evidence type="ECO:0000256" key="13">
    <source>
        <dbReference type="RuleBase" id="RU000461"/>
    </source>
</evidence>
<dbReference type="GO" id="GO:0016705">
    <property type="term" value="F:oxidoreductase activity, acting on paired donors, with incorporation or reduction of molecular oxygen"/>
    <property type="evidence" value="ECO:0007669"/>
    <property type="project" value="InterPro"/>
</dbReference>
<evidence type="ECO:0000256" key="11">
    <source>
        <dbReference type="ARBA" id="ARBA00023136"/>
    </source>
</evidence>
<evidence type="ECO:0000313" key="15">
    <source>
        <dbReference type="Proteomes" id="UP000247233"/>
    </source>
</evidence>
<sequence>MNPMIGVLLNAPVALLKGATLALSLFGLYLCGLAIYRLVFHPLAQYPGPLLGRITNLYAAYHAWKGDIHEDIWRCHQKYGNHIRYAPNRLAFDTAKAVSDIYGYGGKVRKSRVYDTLVHRTANTLTMRDKKQHAQRRRIMSHGFSDAAIRSFEPRVQELVRTLCDLLMVKDAGSDGEWSAPQDMAKWFDYLTFDIMSSLVFSASYDTLRQENYRSVIRAIEESNVRVSVLLQAPIVTLFRSDKKLFAQSILGRNRFVRFIGSTVKERVQKSKLLAGRDIFSYFQTSKDAVTGESMNMNELSGEAATLIVAGSDTTATTLAATMFYLSQNTDIYHRVAQEVRQSFQSAEEIHGGSQLSACRLLRACIDEALRMSPPAGSALWREVEAGGTTVDGRVVPEGYDVGVGIYAAHHNPTIYPQPFRFDPDRWLVDDPRDVRSAFMPFSLGTRGCIGKGLAQMEALLTLANIVWRYDFRAVPGGEVQQEYRLRDHVTGAKTGPVLQYRRVVRGKTKTVVG</sequence>
<accession>A0A317UYS5</accession>
<dbReference type="EMBL" id="MSFL01000047">
    <property type="protein sequence ID" value="PWY66098.1"/>
    <property type="molecule type" value="Genomic_DNA"/>
</dbReference>
<dbReference type="PANTHER" id="PTHR24305:SF237">
    <property type="entry name" value="CYTOCHROME P450 MONOOXYGENASE ATNE-RELATED"/>
    <property type="match status" value="1"/>
</dbReference>
<keyword evidence="10 13" id="KW-0503">Monooxygenase</keyword>
<dbReference type="SUPFAM" id="SSF48264">
    <property type="entry name" value="Cytochrome P450"/>
    <property type="match status" value="1"/>
</dbReference>
<dbReference type="GO" id="GO:0020037">
    <property type="term" value="F:heme binding"/>
    <property type="evidence" value="ECO:0007669"/>
    <property type="project" value="InterPro"/>
</dbReference>
<dbReference type="InterPro" id="IPR001128">
    <property type="entry name" value="Cyt_P450"/>
</dbReference>
<evidence type="ECO:0000256" key="8">
    <source>
        <dbReference type="ARBA" id="ARBA00023002"/>
    </source>
</evidence>
<gene>
    <name evidence="14" type="ORF">BO70DRAFT_433199</name>
</gene>
<dbReference type="GeneID" id="37070628"/>
<dbReference type="RefSeq" id="XP_025394737.1">
    <property type="nucleotide sequence ID" value="XM_025548391.1"/>
</dbReference>
<keyword evidence="5" id="KW-0812">Transmembrane</keyword>
<dbReference type="CDD" id="cd11061">
    <property type="entry name" value="CYP67-like"/>
    <property type="match status" value="1"/>
</dbReference>
<dbReference type="InterPro" id="IPR036396">
    <property type="entry name" value="Cyt_P450_sf"/>
</dbReference>
<dbReference type="GO" id="GO:0005506">
    <property type="term" value="F:iron ion binding"/>
    <property type="evidence" value="ECO:0007669"/>
    <property type="project" value="InterPro"/>
</dbReference>
<evidence type="ECO:0000256" key="2">
    <source>
        <dbReference type="ARBA" id="ARBA00004370"/>
    </source>
</evidence>